<reference evidence="1" key="3">
    <citation type="submission" date="2020-06" db="EMBL/GenBank/DDBJ databases">
        <title>Helianthus annuus Genome sequencing and assembly Release 2.</title>
        <authorList>
            <person name="Gouzy J."/>
            <person name="Langlade N."/>
            <person name="Munos S."/>
        </authorList>
    </citation>
    <scope>NUCLEOTIDE SEQUENCE</scope>
    <source>
        <tissue evidence="1">Leaves</tissue>
    </source>
</reference>
<dbReference type="AlphaFoldDB" id="A0A251UIT7"/>
<sequence>MLSHSQLSISSPSDCSFDDDAFSANAIATENRLSQASFILEYQQLYNSYKMCLASLQECVIEVDDLCIEYEQLYYNSFLRSIATGAYPWRRKQQGVEV</sequence>
<accession>A0A251UIT7</accession>
<name>A0A251UIT7_HELAN</name>
<evidence type="ECO:0000313" key="3">
    <source>
        <dbReference type="Proteomes" id="UP000215914"/>
    </source>
</evidence>
<dbReference type="EMBL" id="CM007895">
    <property type="protein sequence ID" value="OTG23248.1"/>
    <property type="molecule type" value="Genomic_DNA"/>
</dbReference>
<dbReference type="Proteomes" id="UP000215914">
    <property type="component" value="Chromosome 6"/>
</dbReference>
<gene>
    <name evidence="2" type="ORF">HannXRQ_Chr06g0180311</name>
    <name evidence="1" type="ORF">HanXRQr2_Chr06g0264471</name>
</gene>
<evidence type="ECO:0000313" key="2">
    <source>
        <dbReference type="EMBL" id="OTG23248.1"/>
    </source>
</evidence>
<evidence type="ECO:0000313" key="1">
    <source>
        <dbReference type="EMBL" id="KAF5802856.1"/>
    </source>
</evidence>
<dbReference type="Gramene" id="mRNA:HanXRQr2_Chr06g0264471">
    <property type="protein sequence ID" value="mRNA:HanXRQr2_Chr06g0264471"/>
    <property type="gene ID" value="HanXRQr2_Chr06g0264471"/>
</dbReference>
<dbReference type="STRING" id="4232.A0A251UIT7"/>
<keyword evidence="3" id="KW-1185">Reference proteome</keyword>
<dbReference type="InParanoid" id="A0A251UIT7"/>
<reference evidence="1 3" key="1">
    <citation type="journal article" date="2017" name="Nature">
        <title>The sunflower genome provides insights into oil metabolism, flowering and Asterid evolution.</title>
        <authorList>
            <person name="Badouin H."/>
            <person name="Gouzy J."/>
            <person name="Grassa C.J."/>
            <person name="Murat F."/>
            <person name="Staton S.E."/>
            <person name="Cottret L."/>
            <person name="Lelandais-Briere C."/>
            <person name="Owens G.L."/>
            <person name="Carrere S."/>
            <person name="Mayjonade B."/>
            <person name="Legrand L."/>
            <person name="Gill N."/>
            <person name="Kane N.C."/>
            <person name="Bowers J.E."/>
            <person name="Hubner S."/>
            <person name="Bellec A."/>
            <person name="Berard A."/>
            <person name="Berges H."/>
            <person name="Blanchet N."/>
            <person name="Boniface M.C."/>
            <person name="Brunel D."/>
            <person name="Catrice O."/>
            <person name="Chaidir N."/>
            <person name="Claudel C."/>
            <person name="Donnadieu C."/>
            <person name="Faraut T."/>
            <person name="Fievet G."/>
            <person name="Helmstetter N."/>
            <person name="King M."/>
            <person name="Knapp S.J."/>
            <person name="Lai Z."/>
            <person name="Le Paslier M.C."/>
            <person name="Lippi Y."/>
            <person name="Lorenzon L."/>
            <person name="Mandel J.R."/>
            <person name="Marage G."/>
            <person name="Marchand G."/>
            <person name="Marquand E."/>
            <person name="Bret-Mestries E."/>
            <person name="Morien E."/>
            <person name="Nambeesan S."/>
            <person name="Nguyen T."/>
            <person name="Pegot-Espagnet P."/>
            <person name="Pouilly N."/>
            <person name="Raftis F."/>
            <person name="Sallet E."/>
            <person name="Schiex T."/>
            <person name="Thomas J."/>
            <person name="Vandecasteele C."/>
            <person name="Vares D."/>
            <person name="Vear F."/>
            <person name="Vautrin S."/>
            <person name="Crespi M."/>
            <person name="Mangin B."/>
            <person name="Burke J.M."/>
            <person name="Salse J."/>
            <person name="Munos S."/>
            <person name="Vincourt P."/>
            <person name="Rieseberg L.H."/>
            <person name="Langlade N.B."/>
        </authorList>
    </citation>
    <scope>NUCLEOTIDE SEQUENCE [LARGE SCALE GENOMIC DNA]</scope>
    <source>
        <strain evidence="3">cv. SF193</strain>
        <tissue evidence="1">Leaves</tissue>
    </source>
</reference>
<protein>
    <submittedName>
        <fullName evidence="2">Uncharacterized protein</fullName>
    </submittedName>
</protein>
<reference evidence="2" key="2">
    <citation type="submission" date="2017-02" db="EMBL/GenBank/DDBJ databases">
        <title>Sunflower complete genome.</title>
        <authorList>
            <person name="Langlade N."/>
            <person name="Munos S."/>
        </authorList>
    </citation>
    <scope>NUCLEOTIDE SEQUENCE [LARGE SCALE GENOMIC DNA]</scope>
    <source>
        <tissue evidence="2">Leaves</tissue>
    </source>
</reference>
<organism evidence="2 3">
    <name type="scientific">Helianthus annuus</name>
    <name type="common">Common sunflower</name>
    <dbReference type="NCBI Taxonomy" id="4232"/>
    <lineage>
        <taxon>Eukaryota</taxon>
        <taxon>Viridiplantae</taxon>
        <taxon>Streptophyta</taxon>
        <taxon>Embryophyta</taxon>
        <taxon>Tracheophyta</taxon>
        <taxon>Spermatophyta</taxon>
        <taxon>Magnoliopsida</taxon>
        <taxon>eudicotyledons</taxon>
        <taxon>Gunneridae</taxon>
        <taxon>Pentapetalae</taxon>
        <taxon>asterids</taxon>
        <taxon>campanulids</taxon>
        <taxon>Asterales</taxon>
        <taxon>Asteraceae</taxon>
        <taxon>Asteroideae</taxon>
        <taxon>Heliantheae alliance</taxon>
        <taxon>Heliantheae</taxon>
        <taxon>Helianthus</taxon>
    </lineage>
</organism>
<dbReference type="EMBL" id="MNCJ02000321">
    <property type="protein sequence ID" value="KAF5802856.1"/>
    <property type="molecule type" value="Genomic_DNA"/>
</dbReference>
<proteinExistence type="predicted"/>